<dbReference type="InterPro" id="IPR006638">
    <property type="entry name" value="Elp3/MiaA/NifB-like_rSAM"/>
</dbReference>
<evidence type="ECO:0000256" key="8">
    <source>
        <dbReference type="ARBA" id="ARBA00033765"/>
    </source>
</evidence>
<dbReference type="Gene3D" id="3.80.30.20">
    <property type="entry name" value="tm_1862 like domain"/>
    <property type="match status" value="1"/>
</dbReference>
<sequence length="479" mass="53832">MNDKKKKVYVETFGCQMNKSDSEHMLGLLDEIGYEPTPEIKGADLMILNTCAIREGAEDKVYSYLGAWRGYKEARPGSLIAVGGCVAQDAGESMRRRAPYVDLVFGTHNLYRLPELVQRAQGGEKVVEIFQELPDDLPETPVVRLNDISAWVSIIYGCDYNCTYCIVPYVRGREKSRSPESIFDEVKSLAQSGYKEVTLLGQNVTAYGHDLNPKIHLGHLLRNLSAPELESIKRLRFVTGHPRDLNVEIIDAVKELPTACEYFHIPIQAGDDRTLRRMARGYNVDFYKRKVDEIRSRIPDAAITTDLIVGFPGETEEEFMNTVRLVEDLAFDVANTAAYSPRQHTPSANWEGQVPEEEKYERLRFLNTVVGEVSHRINKRLLGKEVEILVEGRSSRGMNRLMGRTRTNKTVNFEGPESLIGQLIDVEIVAANPWALRGALKGAHGEHLESYISEDSLSSESCHTESETAVPVAIELSKR</sequence>
<gene>
    <name evidence="13 17" type="primary">miaB</name>
    <name evidence="17" type="ORF">J0M35_03100</name>
</gene>
<dbReference type="Pfam" id="PF00919">
    <property type="entry name" value="UPF0004"/>
    <property type="match status" value="1"/>
</dbReference>
<evidence type="ECO:0000256" key="6">
    <source>
        <dbReference type="ARBA" id="ARBA00023004"/>
    </source>
</evidence>
<reference evidence="17" key="1">
    <citation type="submission" date="2021-02" db="EMBL/GenBank/DDBJ databases">
        <title>Genome-Resolved Metagenomics of a Microbial Community Performing Photosynthetic Biological Nutrient Removal.</title>
        <authorList>
            <person name="Mcdaniel E.A."/>
        </authorList>
    </citation>
    <scope>NUCLEOTIDE SEQUENCE</scope>
    <source>
        <strain evidence="17">UWPOB_OBS1</strain>
    </source>
</reference>
<dbReference type="InterPro" id="IPR058240">
    <property type="entry name" value="rSAM_sf"/>
</dbReference>
<evidence type="ECO:0000259" key="14">
    <source>
        <dbReference type="PROSITE" id="PS50926"/>
    </source>
</evidence>
<dbReference type="PROSITE" id="PS51449">
    <property type="entry name" value="MTTASE_N"/>
    <property type="match status" value="1"/>
</dbReference>
<dbReference type="InterPro" id="IPR007197">
    <property type="entry name" value="rSAM"/>
</dbReference>
<dbReference type="SUPFAM" id="SSF102114">
    <property type="entry name" value="Radical SAM enzymes"/>
    <property type="match status" value="1"/>
</dbReference>
<proteinExistence type="inferred from homology"/>
<keyword evidence="2 13" id="KW-0004">4Fe-4S</keyword>
<evidence type="ECO:0000256" key="2">
    <source>
        <dbReference type="ARBA" id="ARBA00022485"/>
    </source>
</evidence>
<dbReference type="PROSITE" id="PS51918">
    <property type="entry name" value="RADICAL_SAM"/>
    <property type="match status" value="1"/>
</dbReference>
<comment type="subunit">
    <text evidence="13">Monomer.</text>
</comment>
<keyword evidence="5 13" id="KW-0479">Metal-binding</keyword>
<feature type="binding site" evidence="13">
    <location>
        <position position="51"/>
    </location>
    <ligand>
        <name>[4Fe-4S] cluster</name>
        <dbReference type="ChEBI" id="CHEBI:49883"/>
        <label>1</label>
    </ligand>
</feature>
<evidence type="ECO:0000256" key="7">
    <source>
        <dbReference type="ARBA" id="ARBA00023014"/>
    </source>
</evidence>
<dbReference type="GO" id="GO:0035597">
    <property type="term" value="F:tRNA-2-methylthio-N(6)-dimethylallyladenosine(37) synthase activity"/>
    <property type="evidence" value="ECO:0007669"/>
    <property type="project" value="UniProtKB-EC"/>
</dbReference>
<dbReference type="InterPro" id="IPR020612">
    <property type="entry name" value="Methylthiotransferase_CS"/>
</dbReference>
<dbReference type="GO" id="GO:0005829">
    <property type="term" value="C:cytosol"/>
    <property type="evidence" value="ECO:0007669"/>
    <property type="project" value="TreeGrafter"/>
</dbReference>
<dbReference type="NCBIfam" id="TIGR01574">
    <property type="entry name" value="miaB-methiolase"/>
    <property type="match status" value="1"/>
</dbReference>
<evidence type="ECO:0000313" key="17">
    <source>
        <dbReference type="EMBL" id="MBN8659324.1"/>
    </source>
</evidence>
<dbReference type="PROSITE" id="PS01278">
    <property type="entry name" value="MTTASE_RADICAL"/>
    <property type="match status" value="1"/>
</dbReference>
<comment type="similarity">
    <text evidence="13">Belongs to the methylthiotransferase family. MiaB subfamily.</text>
</comment>
<evidence type="ECO:0000256" key="11">
    <source>
        <dbReference type="ARBA" id="ARBA00080698"/>
    </source>
</evidence>
<dbReference type="InterPro" id="IPR023404">
    <property type="entry name" value="rSAM_horseshoe"/>
</dbReference>
<dbReference type="EC" id="2.8.4.3" evidence="8 13"/>
<organism evidence="17 18">
    <name type="scientific">Candidatus Obscuribacter phosphatis</name>
    <dbReference type="NCBI Taxonomy" id="1906157"/>
    <lineage>
        <taxon>Bacteria</taxon>
        <taxon>Bacillati</taxon>
        <taxon>Candidatus Melainabacteria</taxon>
        <taxon>Candidatus Obscuribacterales</taxon>
        <taxon>Candidatus Obscuribacteraceae</taxon>
        <taxon>Candidatus Obscuribacter</taxon>
    </lineage>
</organism>
<comment type="cofactor">
    <cofactor evidence="13">
        <name>[4Fe-4S] cluster</name>
        <dbReference type="ChEBI" id="CHEBI:49883"/>
    </cofactor>
    <text evidence="13">Binds 2 [4Fe-4S] clusters. One cluster is coordinated with 3 cysteines and an exchangeable S-adenosyl-L-methionine.</text>
</comment>
<protein>
    <recommendedName>
        <fullName evidence="10 13">tRNA-2-methylthio-N(6)-dimethylallyladenosine synthase</fullName>
        <ecNumber evidence="8 13">2.8.4.3</ecNumber>
    </recommendedName>
    <alternativeName>
        <fullName evidence="12 13">(Dimethylallyl)adenosine tRNA methylthiotransferase MiaB</fullName>
    </alternativeName>
    <alternativeName>
        <fullName evidence="11 13">tRNA-i(6)A37 methylthiotransferase</fullName>
    </alternativeName>
</protein>
<keyword evidence="6 13" id="KW-0408">Iron</keyword>
<evidence type="ECO:0000313" key="18">
    <source>
        <dbReference type="Proteomes" id="UP000664277"/>
    </source>
</evidence>
<evidence type="ECO:0000256" key="4">
    <source>
        <dbReference type="ARBA" id="ARBA00022691"/>
    </source>
</evidence>
<dbReference type="AlphaFoldDB" id="A0A8J7P6N5"/>
<comment type="caution">
    <text evidence="17">The sequence shown here is derived from an EMBL/GenBank/DDBJ whole genome shotgun (WGS) entry which is preliminary data.</text>
</comment>
<dbReference type="InterPro" id="IPR002792">
    <property type="entry name" value="TRAM_dom"/>
</dbReference>
<evidence type="ECO:0000256" key="9">
    <source>
        <dbReference type="ARBA" id="ARBA00051425"/>
    </source>
</evidence>
<feature type="domain" description="MTTase N-terminal" evidence="15">
    <location>
        <begin position="6"/>
        <end position="122"/>
    </location>
</feature>
<evidence type="ECO:0000256" key="1">
    <source>
        <dbReference type="ARBA" id="ARBA00003234"/>
    </source>
</evidence>
<dbReference type="PANTHER" id="PTHR43020">
    <property type="entry name" value="CDK5 REGULATORY SUBUNIT-ASSOCIATED PROTEIN 1"/>
    <property type="match status" value="1"/>
</dbReference>
<dbReference type="Gene3D" id="3.40.50.12160">
    <property type="entry name" value="Methylthiotransferase, N-terminal domain"/>
    <property type="match status" value="1"/>
</dbReference>
<dbReference type="InterPro" id="IPR005839">
    <property type="entry name" value="Methylthiotransferase"/>
</dbReference>
<dbReference type="FunFam" id="3.40.50.12160:FF:000003">
    <property type="entry name" value="CDK5 regulatory subunit-associated protein 1"/>
    <property type="match status" value="1"/>
</dbReference>
<dbReference type="PANTHER" id="PTHR43020:SF2">
    <property type="entry name" value="MITOCHONDRIAL TRNA METHYLTHIOTRANSFERASE CDK5RAP1"/>
    <property type="match status" value="1"/>
</dbReference>
<evidence type="ECO:0000256" key="10">
    <source>
        <dbReference type="ARBA" id="ARBA00068570"/>
    </source>
</evidence>
<keyword evidence="4 13" id="KW-0949">S-adenosyl-L-methionine</keyword>
<comment type="catalytic activity">
    <reaction evidence="9 13">
        <text>N(6)-dimethylallyladenosine(37) in tRNA + (sulfur carrier)-SH + AH2 + 2 S-adenosyl-L-methionine = 2-methylsulfanyl-N(6)-dimethylallyladenosine(37) in tRNA + (sulfur carrier)-H + 5'-deoxyadenosine + L-methionine + A + S-adenosyl-L-homocysteine + 2 H(+)</text>
        <dbReference type="Rhea" id="RHEA:37067"/>
        <dbReference type="Rhea" id="RHEA-COMP:10375"/>
        <dbReference type="Rhea" id="RHEA-COMP:10376"/>
        <dbReference type="Rhea" id="RHEA-COMP:14737"/>
        <dbReference type="Rhea" id="RHEA-COMP:14739"/>
        <dbReference type="ChEBI" id="CHEBI:13193"/>
        <dbReference type="ChEBI" id="CHEBI:15378"/>
        <dbReference type="ChEBI" id="CHEBI:17319"/>
        <dbReference type="ChEBI" id="CHEBI:17499"/>
        <dbReference type="ChEBI" id="CHEBI:29917"/>
        <dbReference type="ChEBI" id="CHEBI:57844"/>
        <dbReference type="ChEBI" id="CHEBI:57856"/>
        <dbReference type="ChEBI" id="CHEBI:59789"/>
        <dbReference type="ChEBI" id="CHEBI:64428"/>
        <dbReference type="ChEBI" id="CHEBI:74415"/>
        <dbReference type="ChEBI" id="CHEBI:74417"/>
        <dbReference type="EC" id="2.8.4.3"/>
    </reaction>
</comment>
<dbReference type="NCBIfam" id="TIGR00089">
    <property type="entry name" value="MiaB/RimO family radical SAM methylthiotransferase"/>
    <property type="match status" value="1"/>
</dbReference>
<evidence type="ECO:0000256" key="5">
    <source>
        <dbReference type="ARBA" id="ARBA00022723"/>
    </source>
</evidence>
<dbReference type="Pfam" id="PF04055">
    <property type="entry name" value="Radical_SAM"/>
    <property type="match status" value="1"/>
</dbReference>
<keyword evidence="7 13" id="KW-0411">Iron-sulfur</keyword>
<dbReference type="SFLD" id="SFLDS00029">
    <property type="entry name" value="Radical_SAM"/>
    <property type="match status" value="1"/>
</dbReference>
<dbReference type="Proteomes" id="UP000664277">
    <property type="component" value="Unassembled WGS sequence"/>
</dbReference>
<dbReference type="SFLD" id="SFLDF00273">
    <property type="entry name" value="(dimethylallyl)adenosine_tRNA"/>
    <property type="match status" value="1"/>
</dbReference>
<feature type="binding site" evidence="13">
    <location>
        <position position="162"/>
    </location>
    <ligand>
        <name>[4Fe-4S] cluster</name>
        <dbReference type="ChEBI" id="CHEBI:49883"/>
        <label>2</label>
        <note>4Fe-4S-S-AdoMet</note>
    </ligand>
</feature>
<evidence type="ECO:0000256" key="12">
    <source>
        <dbReference type="ARBA" id="ARBA00081141"/>
    </source>
</evidence>
<dbReference type="InterPro" id="IPR006463">
    <property type="entry name" value="MiaB_methiolase"/>
</dbReference>
<accession>A0A8J7P6N5</accession>
<comment type="function">
    <text evidence="1 13">Catalyzes the methylthiolation of N6-(dimethylallyl)adenosine (i(6)A), leading to the formation of 2-methylthio-N6-(dimethylallyl)adenosine (ms(2)i(6)A) at position 37 in tRNAs that read codons beginning with uridine.</text>
</comment>
<dbReference type="InterPro" id="IPR038135">
    <property type="entry name" value="Methylthiotransferase_N_sf"/>
</dbReference>
<dbReference type="SMART" id="SM00729">
    <property type="entry name" value="Elp3"/>
    <property type="match status" value="1"/>
</dbReference>
<feature type="binding site" evidence="13">
    <location>
        <position position="15"/>
    </location>
    <ligand>
        <name>[4Fe-4S] cluster</name>
        <dbReference type="ChEBI" id="CHEBI:49883"/>
        <label>1</label>
    </ligand>
</feature>
<dbReference type="GO" id="GO:0051539">
    <property type="term" value="F:4 iron, 4 sulfur cluster binding"/>
    <property type="evidence" value="ECO:0007669"/>
    <property type="project" value="UniProtKB-UniRule"/>
</dbReference>
<evidence type="ECO:0000256" key="13">
    <source>
        <dbReference type="HAMAP-Rule" id="MF_01864"/>
    </source>
</evidence>
<dbReference type="EMBL" id="JAFLCK010000003">
    <property type="protein sequence ID" value="MBN8659324.1"/>
    <property type="molecule type" value="Genomic_DNA"/>
</dbReference>
<evidence type="ECO:0000259" key="16">
    <source>
        <dbReference type="PROSITE" id="PS51918"/>
    </source>
</evidence>
<dbReference type="CDD" id="cd01335">
    <property type="entry name" value="Radical_SAM"/>
    <property type="match status" value="1"/>
</dbReference>
<feature type="domain" description="Radical SAM core" evidence="16">
    <location>
        <begin position="144"/>
        <end position="376"/>
    </location>
</feature>
<feature type="binding site" evidence="13">
    <location>
        <position position="158"/>
    </location>
    <ligand>
        <name>[4Fe-4S] cluster</name>
        <dbReference type="ChEBI" id="CHEBI:49883"/>
        <label>2</label>
        <note>4Fe-4S-S-AdoMet</note>
    </ligand>
</feature>
<keyword evidence="13" id="KW-0819">tRNA processing</keyword>
<dbReference type="SFLD" id="SFLDG01082">
    <property type="entry name" value="B12-binding_domain_containing"/>
    <property type="match status" value="1"/>
</dbReference>
<dbReference type="HAMAP" id="MF_01864">
    <property type="entry name" value="tRNA_metthiotr_MiaB"/>
    <property type="match status" value="1"/>
</dbReference>
<feature type="binding site" evidence="13">
    <location>
        <position position="165"/>
    </location>
    <ligand>
        <name>[4Fe-4S] cluster</name>
        <dbReference type="ChEBI" id="CHEBI:49883"/>
        <label>2</label>
        <note>4Fe-4S-S-AdoMet</note>
    </ligand>
</feature>
<dbReference type="GO" id="GO:0046872">
    <property type="term" value="F:metal ion binding"/>
    <property type="evidence" value="ECO:0007669"/>
    <property type="project" value="UniProtKB-KW"/>
</dbReference>
<keyword evidence="3 13" id="KW-0808">Transferase</keyword>
<dbReference type="FunFam" id="3.80.30.20:FF:000001">
    <property type="entry name" value="tRNA-2-methylthio-N(6)-dimethylallyladenosine synthase 2"/>
    <property type="match status" value="1"/>
</dbReference>
<dbReference type="Pfam" id="PF01938">
    <property type="entry name" value="TRAM"/>
    <property type="match status" value="1"/>
</dbReference>
<name>A0A8J7P6N5_9BACT</name>
<dbReference type="PROSITE" id="PS50926">
    <property type="entry name" value="TRAM"/>
    <property type="match status" value="1"/>
</dbReference>
<feature type="domain" description="TRAM" evidence="14">
    <location>
        <begin position="379"/>
        <end position="442"/>
    </location>
</feature>
<feature type="binding site" evidence="13">
    <location>
        <position position="85"/>
    </location>
    <ligand>
        <name>[4Fe-4S] cluster</name>
        <dbReference type="ChEBI" id="CHEBI:49883"/>
        <label>1</label>
    </ligand>
</feature>
<evidence type="ECO:0000259" key="15">
    <source>
        <dbReference type="PROSITE" id="PS51449"/>
    </source>
</evidence>
<dbReference type="InterPro" id="IPR013848">
    <property type="entry name" value="Methylthiotransferase_N"/>
</dbReference>
<dbReference type="SFLD" id="SFLDG01061">
    <property type="entry name" value="methylthiotransferase"/>
    <property type="match status" value="1"/>
</dbReference>
<evidence type="ECO:0000256" key="3">
    <source>
        <dbReference type="ARBA" id="ARBA00022679"/>
    </source>
</evidence>
<comment type="subcellular location">
    <subcellularLocation>
        <location evidence="13">Cytoplasm</location>
    </subcellularLocation>
</comment>
<keyword evidence="13" id="KW-0963">Cytoplasm</keyword>